<evidence type="ECO:0000313" key="2">
    <source>
        <dbReference type="EnsemblPlants" id="TuG1812G0300001286.01.T01.cds243744"/>
    </source>
</evidence>
<proteinExistence type="predicted"/>
<reference evidence="2" key="3">
    <citation type="submission" date="2022-06" db="UniProtKB">
        <authorList>
            <consortium name="EnsemblPlants"/>
        </authorList>
    </citation>
    <scope>IDENTIFICATION</scope>
</reference>
<feature type="compositionally biased region" description="Basic residues" evidence="1">
    <location>
        <begin position="157"/>
        <end position="184"/>
    </location>
</feature>
<dbReference type="Gramene" id="TuG1812G0300001286.01.T01">
    <property type="protein sequence ID" value="TuG1812G0300001286.01.T01.cds243744"/>
    <property type="gene ID" value="TuG1812G0300001286.01"/>
</dbReference>
<keyword evidence="3" id="KW-1185">Reference proteome</keyword>
<organism evidence="2 3">
    <name type="scientific">Triticum urartu</name>
    <name type="common">Red wild einkorn</name>
    <name type="synonym">Crithodium urartu</name>
    <dbReference type="NCBI Taxonomy" id="4572"/>
    <lineage>
        <taxon>Eukaryota</taxon>
        <taxon>Viridiplantae</taxon>
        <taxon>Streptophyta</taxon>
        <taxon>Embryophyta</taxon>
        <taxon>Tracheophyta</taxon>
        <taxon>Spermatophyta</taxon>
        <taxon>Magnoliopsida</taxon>
        <taxon>Liliopsida</taxon>
        <taxon>Poales</taxon>
        <taxon>Poaceae</taxon>
        <taxon>BOP clade</taxon>
        <taxon>Pooideae</taxon>
        <taxon>Triticodae</taxon>
        <taxon>Triticeae</taxon>
        <taxon>Triticinae</taxon>
        <taxon>Triticum</taxon>
    </lineage>
</organism>
<evidence type="ECO:0000313" key="3">
    <source>
        <dbReference type="Proteomes" id="UP000015106"/>
    </source>
</evidence>
<sequence>MAELTRARLASDPLLRGHLVELRLPSLPGDLIAGALADEEEVEGDADAGGEDHPDGDLEPPVGHRVGDARRDDVGERHGDDPHGEPDPAPLGRRRRVVAAQQAQLPEAAVEHGEEVVGDDDVGEAPRPVARLVHAPREAGGEDEGHDGPQRPARPPAARRRRRAAAQLRRLRRRPRRRVPRHRVGRRGRLHGAVVAGEIELVPPLW</sequence>
<protein>
    <submittedName>
        <fullName evidence="2">Uncharacterized protein</fullName>
    </submittedName>
</protein>
<dbReference type="Proteomes" id="UP000015106">
    <property type="component" value="Chromosome 3"/>
</dbReference>
<name>A0A8R7PPP2_TRIUA</name>
<dbReference type="EnsemblPlants" id="TuG1812G0300001286.01.T01">
    <property type="protein sequence ID" value="TuG1812G0300001286.01.T01.cds243744"/>
    <property type="gene ID" value="TuG1812G0300001286.01"/>
</dbReference>
<reference evidence="2" key="2">
    <citation type="submission" date="2018-03" db="EMBL/GenBank/DDBJ databases">
        <title>The Triticum urartu genome reveals the dynamic nature of wheat genome evolution.</title>
        <authorList>
            <person name="Ling H."/>
            <person name="Ma B."/>
            <person name="Shi X."/>
            <person name="Liu H."/>
            <person name="Dong L."/>
            <person name="Sun H."/>
            <person name="Cao Y."/>
            <person name="Gao Q."/>
            <person name="Zheng S."/>
            <person name="Li Y."/>
            <person name="Yu Y."/>
            <person name="Du H."/>
            <person name="Qi M."/>
            <person name="Li Y."/>
            <person name="Yu H."/>
            <person name="Cui Y."/>
            <person name="Wang N."/>
            <person name="Chen C."/>
            <person name="Wu H."/>
            <person name="Zhao Y."/>
            <person name="Zhang J."/>
            <person name="Li Y."/>
            <person name="Zhou W."/>
            <person name="Zhang B."/>
            <person name="Hu W."/>
            <person name="Eijk M."/>
            <person name="Tang J."/>
            <person name="Witsenboer H."/>
            <person name="Zhao S."/>
            <person name="Li Z."/>
            <person name="Zhang A."/>
            <person name="Wang D."/>
            <person name="Liang C."/>
        </authorList>
    </citation>
    <scope>NUCLEOTIDE SEQUENCE [LARGE SCALE GENOMIC DNA]</scope>
    <source>
        <strain evidence="2">cv. G1812</strain>
    </source>
</reference>
<dbReference type="AlphaFoldDB" id="A0A8R7PPP2"/>
<feature type="region of interest" description="Disordered" evidence="1">
    <location>
        <begin position="34"/>
        <end position="184"/>
    </location>
</feature>
<feature type="compositionally biased region" description="Low complexity" evidence="1">
    <location>
        <begin position="98"/>
        <end position="108"/>
    </location>
</feature>
<evidence type="ECO:0000256" key="1">
    <source>
        <dbReference type="SAM" id="MobiDB-lite"/>
    </source>
</evidence>
<reference evidence="3" key="1">
    <citation type="journal article" date="2013" name="Nature">
        <title>Draft genome of the wheat A-genome progenitor Triticum urartu.</title>
        <authorList>
            <person name="Ling H.Q."/>
            <person name="Zhao S."/>
            <person name="Liu D."/>
            <person name="Wang J."/>
            <person name="Sun H."/>
            <person name="Zhang C."/>
            <person name="Fan H."/>
            <person name="Li D."/>
            <person name="Dong L."/>
            <person name="Tao Y."/>
            <person name="Gao C."/>
            <person name="Wu H."/>
            <person name="Li Y."/>
            <person name="Cui Y."/>
            <person name="Guo X."/>
            <person name="Zheng S."/>
            <person name="Wang B."/>
            <person name="Yu K."/>
            <person name="Liang Q."/>
            <person name="Yang W."/>
            <person name="Lou X."/>
            <person name="Chen J."/>
            <person name="Feng M."/>
            <person name="Jian J."/>
            <person name="Zhang X."/>
            <person name="Luo G."/>
            <person name="Jiang Y."/>
            <person name="Liu J."/>
            <person name="Wang Z."/>
            <person name="Sha Y."/>
            <person name="Zhang B."/>
            <person name="Wu H."/>
            <person name="Tang D."/>
            <person name="Shen Q."/>
            <person name="Xue P."/>
            <person name="Zou S."/>
            <person name="Wang X."/>
            <person name="Liu X."/>
            <person name="Wang F."/>
            <person name="Yang Y."/>
            <person name="An X."/>
            <person name="Dong Z."/>
            <person name="Zhang K."/>
            <person name="Zhang X."/>
            <person name="Luo M.C."/>
            <person name="Dvorak J."/>
            <person name="Tong Y."/>
            <person name="Wang J."/>
            <person name="Yang H."/>
            <person name="Li Z."/>
            <person name="Wang D."/>
            <person name="Zhang A."/>
            <person name="Wang J."/>
        </authorList>
    </citation>
    <scope>NUCLEOTIDE SEQUENCE</scope>
    <source>
        <strain evidence="3">cv. G1812</strain>
    </source>
</reference>
<gene>
    <name evidence="2" type="primary">LOC125542970</name>
</gene>
<accession>A0A8R7PPP2</accession>
<feature type="compositionally biased region" description="Basic and acidic residues" evidence="1">
    <location>
        <begin position="65"/>
        <end position="86"/>
    </location>
</feature>
<feature type="compositionally biased region" description="Acidic residues" evidence="1">
    <location>
        <begin position="37"/>
        <end position="49"/>
    </location>
</feature>